<dbReference type="InParanoid" id="F0YCC1"/>
<dbReference type="Gene3D" id="3.40.50.720">
    <property type="entry name" value="NAD(P)-binding Rossmann-like Domain"/>
    <property type="match status" value="2"/>
</dbReference>
<accession>F0YCC1</accession>
<dbReference type="EMBL" id="GL833131">
    <property type="protein sequence ID" value="EGB07270.1"/>
    <property type="molecule type" value="Genomic_DNA"/>
</dbReference>
<proteinExistence type="predicted"/>
<dbReference type="SMART" id="SM00822">
    <property type="entry name" value="PKS_KR"/>
    <property type="match status" value="1"/>
</dbReference>
<dbReference type="Pfam" id="PF13561">
    <property type="entry name" value="adh_short_C2"/>
    <property type="match status" value="1"/>
</dbReference>
<gene>
    <name evidence="4" type="ORF">AURANDRAFT_64947</name>
</gene>
<evidence type="ECO:0000313" key="4">
    <source>
        <dbReference type="EMBL" id="EGB07270.1"/>
    </source>
</evidence>
<feature type="coiled-coil region" evidence="1">
    <location>
        <begin position="987"/>
        <end position="1014"/>
    </location>
</feature>
<feature type="compositionally biased region" description="Basic and acidic residues" evidence="2">
    <location>
        <begin position="1276"/>
        <end position="1296"/>
    </location>
</feature>
<feature type="region of interest" description="Disordered" evidence="2">
    <location>
        <begin position="1026"/>
        <end position="1057"/>
    </location>
</feature>
<dbReference type="InterPro" id="IPR036291">
    <property type="entry name" value="NAD(P)-bd_dom_sf"/>
</dbReference>
<feature type="region of interest" description="Disordered" evidence="2">
    <location>
        <begin position="220"/>
        <end position="252"/>
    </location>
</feature>
<feature type="compositionally biased region" description="Acidic residues" evidence="2">
    <location>
        <begin position="889"/>
        <end position="898"/>
    </location>
</feature>
<dbReference type="SUPFAM" id="SSF52266">
    <property type="entry name" value="SGNH hydrolase"/>
    <property type="match status" value="1"/>
</dbReference>
<reference evidence="4 5" key="1">
    <citation type="journal article" date="2011" name="Proc. Natl. Acad. Sci. U.S.A.">
        <title>Niche of harmful alga Aureococcus anophagefferens revealed through ecogenomics.</title>
        <authorList>
            <person name="Gobler C.J."/>
            <person name="Berry D.L."/>
            <person name="Dyhrman S.T."/>
            <person name="Wilhelm S.W."/>
            <person name="Salamov A."/>
            <person name="Lobanov A.V."/>
            <person name="Zhang Y."/>
            <person name="Collier J.L."/>
            <person name="Wurch L.L."/>
            <person name="Kustka A.B."/>
            <person name="Dill B.D."/>
            <person name="Shah M."/>
            <person name="VerBerkmoes N.C."/>
            <person name="Kuo A."/>
            <person name="Terry A."/>
            <person name="Pangilinan J."/>
            <person name="Lindquist E.A."/>
            <person name="Lucas S."/>
            <person name="Paulsen I.T."/>
            <person name="Hattenrath-Lehmann T.K."/>
            <person name="Talmage S.C."/>
            <person name="Walker E.A."/>
            <person name="Koch F."/>
            <person name="Burson A.M."/>
            <person name="Marcoval M.A."/>
            <person name="Tang Y.Z."/>
            <person name="Lecleir G.R."/>
            <person name="Coyne K.J."/>
            <person name="Berg G.M."/>
            <person name="Bertrand E.M."/>
            <person name="Saito M.A."/>
            <person name="Gladyshev V.N."/>
            <person name="Grigoriev I.V."/>
        </authorList>
    </citation>
    <scope>NUCLEOTIDE SEQUENCE [LARGE SCALE GENOMIC DNA]</scope>
    <source>
        <strain evidence="5">CCMP 1984</strain>
    </source>
</reference>
<dbReference type="RefSeq" id="XP_009037903.1">
    <property type="nucleotide sequence ID" value="XM_009039655.1"/>
</dbReference>
<feature type="compositionally biased region" description="Basic and acidic residues" evidence="2">
    <location>
        <begin position="1255"/>
        <end position="1267"/>
    </location>
</feature>
<dbReference type="OrthoDB" id="10258312at2759"/>
<feature type="compositionally biased region" description="Basic and acidic residues" evidence="2">
    <location>
        <begin position="1235"/>
        <end position="1245"/>
    </location>
</feature>
<evidence type="ECO:0000256" key="1">
    <source>
        <dbReference type="SAM" id="Coils"/>
    </source>
</evidence>
<evidence type="ECO:0000313" key="5">
    <source>
        <dbReference type="Proteomes" id="UP000002729"/>
    </source>
</evidence>
<dbReference type="KEGG" id="aaf:AURANDRAFT_64947"/>
<dbReference type="SUPFAM" id="SSF51735">
    <property type="entry name" value="NAD(P)-binding Rossmann-fold domains"/>
    <property type="match status" value="1"/>
</dbReference>
<feature type="compositionally biased region" description="Basic and acidic residues" evidence="2">
    <location>
        <begin position="1202"/>
        <end position="1215"/>
    </location>
</feature>
<sequence length="1313" mass="138558">MAGRVVAEGWRCRAGQPQAACIRKLLRRLRGGRLRPFADRTNVSATSCAPASACAAARARALGRRVDVVAFGGSVTVGHGTGGRSGNRESKFMPYVELFAAALRVTSGSEVRAFNFGVPAAGPQVPSFCFHAMAKAAGAEPSIVILEFSVNGLDRLGFLAAGVRAAYPAAVVVYLDVFSMDELSMPGCRSLDRIPSLAPNDIPGVSLRPGFLPSGDRPGSFKTAGTHPRRLDRGDACGDAPRPPAAPATVCATRDPRVSGDALLAPTVSDVDAAGWRAALVNDDPKKPVYAVGPGLSTSRLAVPFSLGATSEVFVAFMQSFKAKAPYGVAAISADNATPPTLFDGGALQDRLHLLITRRIAVAEPGPHELELVMTNETQTAGHAFAFYGVFAQANFGRRRPVRNAALSFVHFIVFHGRGKRYTTMLKSLRHVFAPTALYRGEGVCGGVALHRVGGGAWDERLLPSSVASDDGAPGALVVDGRRARSPAALREVFDVVRGAARALAKTGGRLVLVGDARRARSGDCEAAMFAEGLEGFARSAAKELGPSGATATYLRVARDADGAAASPSLRFLLSGRSAYVSGASFEAGAAPVAAVAGEAWPTGDDAHSPVRGLRVVLTGGAAGIGAATAARLSDAGADVLVVDRAPGPGVDGVVDVVAADAPARLREMADARFGGPVDAVVHNAGVTRDRTLFRMGDDEWDACLDVNALAPRRLTAALDLAEDASVVLLGSTSGVAGNAGQANYAAAKSALFGWAAAATTYRVNAVAPGFIASAMTAKMPFANRFVGARFNNLGRPGTPEDVANVIAHLASPASGAIRGQPDSAANAMEFKAVSPRFHGKPARYDEGGDSEAAMLDDLLAGDRYSSPIRKQPSPVEGPPDDGGGSDFGSDDGADDAADASRRAAAAPRSPRPAPSPGRPAVSAREELRLKNAQIHRMGMMLEALAPIPGIDAQTLLRAIDDPIHGDLRDQKIVQLAKKTRNVTVALTRERDVIKKLRAHIDQLEGDKKALADELDARAHAAASRLPFAAAKQAEATRKTPGDDDEEERKKPSKRELQLAKQCADLRFKFEAARDESHGLRRALVKETGDESVVGKDGAVDEGWRGRAQTIAMLKNKIRALEDAQQNGSLLSSPAAKRAPRPPRRDVDALAQAELDRKSEARSEAMAELAQKHEALGQQLEQTRAKLDASKARNASQAQECARNKEHIRTLLDKTDGDDELVAALRAEVDALRSKLRDAQAEARRKPAPAPPPRPDAELQRLRRENARLQSQVEQQAKRVRELRKAEDEERTRLAREAQANDPATLRPGDAGW</sequence>
<feature type="compositionally biased region" description="Basic and acidic residues" evidence="2">
    <location>
        <begin position="1035"/>
        <end position="1057"/>
    </location>
</feature>
<feature type="region of interest" description="Disordered" evidence="2">
    <location>
        <begin position="1176"/>
        <end position="1215"/>
    </location>
</feature>
<feature type="region of interest" description="Disordered" evidence="2">
    <location>
        <begin position="1125"/>
        <end position="1146"/>
    </location>
</feature>
<feature type="region of interest" description="Disordered" evidence="2">
    <location>
        <begin position="1235"/>
        <end position="1313"/>
    </location>
</feature>
<feature type="region of interest" description="Disordered" evidence="2">
    <location>
        <begin position="865"/>
        <end position="925"/>
    </location>
</feature>
<dbReference type="InterPro" id="IPR057326">
    <property type="entry name" value="KR_dom"/>
</dbReference>
<dbReference type="CDD" id="cd00229">
    <property type="entry name" value="SGNH_hydrolase"/>
    <property type="match status" value="1"/>
</dbReference>
<dbReference type="PRINTS" id="PR00081">
    <property type="entry name" value="GDHRDH"/>
</dbReference>
<evidence type="ECO:0000256" key="2">
    <source>
        <dbReference type="SAM" id="MobiDB-lite"/>
    </source>
</evidence>
<protein>
    <recommendedName>
        <fullName evidence="3">Ketoreductase domain-containing protein</fullName>
    </recommendedName>
</protein>
<dbReference type="Proteomes" id="UP000002729">
    <property type="component" value="Unassembled WGS sequence"/>
</dbReference>
<name>F0YCC1_AURAN</name>
<organism evidence="5">
    <name type="scientific">Aureococcus anophagefferens</name>
    <name type="common">Harmful bloom alga</name>
    <dbReference type="NCBI Taxonomy" id="44056"/>
    <lineage>
        <taxon>Eukaryota</taxon>
        <taxon>Sar</taxon>
        <taxon>Stramenopiles</taxon>
        <taxon>Ochrophyta</taxon>
        <taxon>Pelagophyceae</taxon>
        <taxon>Pelagomonadales</taxon>
        <taxon>Pelagomonadaceae</taxon>
        <taxon>Aureococcus</taxon>
    </lineage>
</organism>
<dbReference type="eggNOG" id="KOG1200">
    <property type="taxonomic scope" value="Eukaryota"/>
</dbReference>
<dbReference type="InterPro" id="IPR038929">
    <property type="entry name" value="CCDC13"/>
</dbReference>
<dbReference type="PANTHER" id="PTHR31935">
    <property type="entry name" value="COILED-COIL DOMAIN-CONTAINING PROTEIN 13"/>
    <property type="match status" value="1"/>
</dbReference>
<evidence type="ECO:0000259" key="3">
    <source>
        <dbReference type="SMART" id="SM00822"/>
    </source>
</evidence>
<feature type="domain" description="Ketoreductase" evidence="3">
    <location>
        <begin position="614"/>
        <end position="775"/>
    </location>
</feature>
<keyword evidence="1" id="KW-0175">Coiled coil</keyword>
<dbReference type="InterPro" id="IPR002347">
    <property type="entry name" value="SDR_fam"/>
</dbReference>
<dbReference type="PANTHER" id="PTHR31935:SF1">
    <property type="entry name" value="COILED-COIL DOMAIN-CONTAINING PROTEIN 13"/>
    <property type="match status" value="1"/>
</dbReference>
<dbReference type="GeneID" id="20225090"/>
<keyword evidence="5" id="KW-1185">Reference proteome</keyword>